<dbReference type="OrthoDB" id="1669814at2759"/>
<accession>A0A2J6R9J2</accession>
<reference evidence="5 6" key="1">
    <citation type="submission" date="2016-04" db="EMBL/GenBank/DDBJ databases">
        <title>A degradative enzymes factory behind the ericoid mycorrhizal symbiosis.</title>
        <authorList>
            <consortium name="DOE Joint Genome Institute"/>
            <person name="Martino E."/>
            <person name="Morin E."/>
            <person name="Grelet G."/>
            <person name="Kuo A."/>
            <person name="Kohler A."/>
            <person name="Daghino S."/>
            <person name="Barry K."/>
            <person name="Choi C."/>
            <person name="Cichocki N."/>
            <person name="Clum A."/>
            <person name="Copeland A."/>
            <person name="Hainaut M."/>
            <person name="Haridas S."/>
            <person name="Labutti K."/>
            <person name="Lindquist E."/>
            <person name="Lipzen A."/>
            <person name="Khouja H.-R."/>
            <person name="Murat C."/>
            <person name="Ohm R."/>
            <person name="Olson A."/>
            <person name="Spatafora J."/>
            <person name="Veneault-Fourrey C."/>
            <person name="Henrissat B."/>
            <person name="Grigoriev I."/>
            <person name="Martin F."/>
            <person name="Perotto S."/>
        </authorList>
    </citation>
    <scope>NUCLEOTIDE SEQUENCE [LARGE SCALE GENOMIC DNA]</scope>
    <source>
        <strain evidence="5 6">F</strain>
    </source>
</reference>
<evidence type="ECO:0000256" key="4">
    <source>
        <dbReference type="RuleBase" id="RU000363"/>
    </source>
</evidence>
<dbReference type="PRINTS" id="PR00081">
    <property type="entry name" value="GDHRDH"/>
</dbReference>
<evidence type="ECO:0000256" key="2">
    <source>
        <dbReference type="ARBA" id="ARBA00022857"/>
    </source>
</evidence>
<dbReference type="InterPro" id="IPR002347">
    <property type="entry name" value="SDR_fam"/>
</dbReference>
<dbReference type="PANTHER" id="PTHR42760">
    <property type="entry name" value="SHORT-CHAIN DEHYDROGENASES/REDUCTASES FAMILY MEMBER"/>
    <property type="match status" value="1"/>
</dbReference>
<gene>
    <name evidence="5" type="ORF">L207DRAFT_587512</name>
</gene>
<evidence type="ECO:0000313" key="6">
    <source>
        <dbReference type="Proteomes" id="UP000235786"/>
    </source>
</evidence>
<dbReference type="Proteomes" id="UP000235786">
    <property type="component" value="Unassembled WGS sequence"/>
</dbReference>
<comment type="similarity">
    <text evidence="1 4">Belongs to the short-chain dehydrogenases/reductases (SDR) family.</text>
</comment>
<dbReference type="Pfam" id="PF00106">
    <property type="entry name" value="adh_short"/>
    <property type="match status" value="1"/>
</dbReference>
<evidence type="ECO:0000256" key="3">
    <source>
        <dbReference type="ARBA" id="ARBA00023002"/>
    </source>
</evidence>
<dbReference type="GO" id="GO:0006633">
    <property type="term" value="P:fatty acid biosynthetic process"/>
    <property type="evidence" value="ECO:0007669"/>
    <property type="project" value="TreeGrafter"/>
</dbReference>
<dbReference type="EMBL" id="KZ613952">
    <property type="protein sequence ID" value="PMD35199.1"/>
    <property type="molecule type" value="Genomic_DNA"/>
</dbReference>
<keyword evidence="3" id="KW-0560">Oxidoreductase</keyword>
<protein>
    <submittedName>
        <fullName evidence="5">NAD(P)-binding protein</fullName>
    </submittedName>
</protein>
<proteinExistence type="inferred from homology"/>
<dbReference type="GO" id="GO:0048038">
    <property type="term" value="F:quinone binding"/>
    <property type="evidence" value="ECO:0007669"/>
    <property type="project" value="TreeGrafter"/>
</dbReference>
<dbReference type="InterPro" id="IPR036291">
    <property type="entry name" value="NAD(P)-bd_dom_sf"/>
</dbReference>
<organism evidence="5 6">
    <name type="scientific">Hyaloscypha variabilis (strain UAMH 11265 / GT02V1 / F)</name>
    <name type="common">Meliniomyces variabilis</name>
    <dbReference type="NCBI Taxonomy" id="1149755"/>
    <lineage>
        <taxon>Eukaryota</taxon>
        <taxon>Fungi</taxon>
        <taxon>Dikarya</taxon>
        <taxon>Ascomycota</taxon>
        <taxon>Pezizomycotina</taxon>
        <taxon>Leotiomycetes</taxon>
        <taxon>Helotiales</taxon>
        <taxon>Hyaloscyphaceae</taxon>
        <taxon>Hyaloscypha</taxon>
        <taxon>Hyaloscypha variabilis</taxon>
    </lineage>
</organism>
<dbReference type="SUPFAM" id="SSF51735">
    <property type="entry name" value="NAD(P)-binding Rossmann-fold domains"/>
    <property type="match status" value="1"/>
</dbReference>
<dbReference type="GO" id="GO:0016616">
    <property type="term" value="F:oxidoreductase activity, acting on the CH-OH group of donors, NAD or NADP as acceptor"/>
    <property type="evidence" value="ECO:0007669"/>
    <property type="project" value="TreeGrafter"/>
</dbReference>
<dbReference type="InterPro" id="IPR020904">
    <property type="entry name" value="Sc_DH/Rdtase_CS"/>
</dbReference>
<dbReference type="STRING" id="1149755.A0A2J6R9J2"/>
<dbReference type="FunFam" id="3.40.50.720:FF:000173">
    <property type="entry name" value="3-oxoacyl-[acyl-carrier protein] reductase"/>
    <property type="match status" value="1"/>
</dbReference>
<dbReference type="AlphaFoldDB" id="A0A2J6R9J2"/>
<dbReference type="Gene3D" id="3.40.50.720">
    <property type="entry name" value="NAD(P)-binding Rossmann-like Domain"/>
    <property type="match status" value="1"/>
</dbReference>
<dbReference type="PANTHER" id="PTHR42760:SF133">
    <property type="entry name" value="3-OXOACYL-[ACYL-CARRIER-PROTEIN] REDUCTASE"/>
    <property type="match status" value="1"/>
</dbReference>
<name>A0A2J6R9J2_HYAVF</name>
<keyword evidence="6" id="KW-1185">Reference proteome</keyword>
<evidence type="ECO:0000313" key="5">
    <source>
        <dbReference type="EMBL" id="PMD35199.1"/>
    </source>
</evidence>
<dbReference type="PRINTS" id="PR00080">
    <property type="entry name" value="SDRFAMILY"/>
</dbReference>
<sequence length="277" mass="29667">MHSWRPSLRSKPNLAIYTVNRTFSQSSRLHKLASAERQLAGKHCIITGASRGIGAEIARRFAREGARCLLIGRNESLLGKVREELEKVGEGEHRVLVGDVGDGEFWGLLKKEKHVDVLVNAAGITHYSPLFITSPSLLEEVVTTNLMGTMMACRTVGKNMMAANRGCIINVASLLGLKGGKGSVAYAASKSGVIGLTRALASELGEKNVRVNVMVPGYVETDMTEAMTPEARSEALNSIPLKRFGQAAEIADAAIFLATNQYANNCVLNLDGGLSAT</sequence>
<keyword evidence="2" id="KW-0521">NADP</keyword>
<evidence type="ECO:0000256" key="1">
    <source>
        <dbReference type="ARBA" id="ARBA00006484"/>
    </source>
</evidence>
<dbReference type="PROSITE" id="PS00061">
    <property type="entry name" value="ADH_SHORT"/>
    <property type="match status" value="1"/>
</dbReference>